<keyword evidence="3" id="KW-1185">Reference proteome</keyword>
<reference evidence="2 3" key="1">
    <citation type="submission" date="2019-10" db="EMBL/GenBank/DDBJ databases">
        <title>Whole genome shotgun sequence of Acrocarpospora macrocephala NBRC 16266.</title>
        <authorList>
            <person name="Ichikawa N."/>
            <person name="Kimura A."/>
            <person name="Kitahashi Y."/>
            <person name="Komaki H."/>
            <person name="Oguchi A."/>
        </authorList>
    </citation>
    <scope>NUCLEOTIDE SEQUENCE [LARGE SCALE GENOMIC DNA]</scope>
    <source>
        <strain evidence="2 3">NBRC 16266</strain>
    </source>
</reference>
<feature type="region of interest" description="Disordered" evidence="1">
    <location>
        <begin position="49"/>
        <end position="94"/>
    </location>
</feature>
<evidence type="ECO:0000313" key="2">
    <source>
        <dbReference type="EMBL" id="GES16227.1"/>
    </source>
</evidence>
<organism evidence="2 3">
    <name type="scientific">Acrocarpospora macrocephala</name>
    <dbReference type="NCBI Taxonomy" id="150177"/>
    <lineage>
        <taxon>Bacteria</taxon>
        <taxon>Bacillati</taxon>
        <taxon>Actinomycetota</taxon>
        <taxon>Actinomycetes</taxon>
        <taxon>Streptosporangiales</taxon>
        <taxon>Streptosporangiaceae</taxon>
        <taxon>Acrocarpospora</taxon>
    </lineage>
</organism>
<dbReference type="EMBL" id="BLAE01000095">
    <property type="protein sequence ID" value="GES16227.1"/>
    <property type="molecule type" value="Genomic_DNA"/>
</dbReference>
<gene>
    <name evidence="2" type="ORF">Amac_098250</name>
</gene>
<evidence type="ECO:0000256" key="1">
    <source>
        <dbReference type="SAM" id="MobiDB-lite"/>
    </source>
</evidence>
<comment type="caution">
    <text evidence="2">The sequence shown here is derived from an EMBL/GenBank/DDBJ whole genome shotgun (WGS) entry which is preliminary data.</text>
</comment>
<dbReference type="Proteomes" id="UP000331127">
    <property type="component" value="Unassembled WGS sequence"/>
</dbReference>
<accession>A0A5M3X3A0</accession>
<name>A0A5M3X3A0_9ACTN</name>
<evidence type="ECO:0000313" key="3">
    <source>
        <dbReference type="Proteomes" id="UP000331127"/>
    </source>
</evidence>
<sequence length="133" mass="14983">MLVRLAYLAVTNTFSFLRLLHRSDRDKELEILVLRHQVTVLQRQVVKPAFTPEDPSWPHSGSRSPPPPCGDLSGRAAGSHPHLEQAPSAPCAARVIGPRKADKTRYQIKKPQLTACELGFFRVRRQGLEPRTR</sequence>
<protein>
    <submittedName>
        <fullName evidence="2">Uncharacterized protein</fullName>
    </submittedName>
</protein>
<dbReference type="AlphaFoldDB" id="A0A5M3X3A0"/>
<proteinExistence type="predicted"/>